<gene>
    <name evidence="2" type="ORF">RBATCC27255_01495</name>
</gene>
<sequence>MKKKIAVMVVAIVLCVAAAVFAVPKISFYACEPTVYFDVEDCDKVDAKMSAEDAKTVKKMFEGKSAYFDSPSCGFDEKASIRIGCNTYMPACDGDEIVKHGFMYFSLSKSENNELRKIMKKYGADTRKAI</sequence>
<organism evidence="2 3">
    <name type="scientific">Ruminococcus bromii</name>
    <dbReference type="NCBI Taxonomy" id="40518"/>
    <lineage>
        <taxon>Bacteria</taxon>
        <taxon>Bacillati</taxon>
        <taxon>Bacillota</taxon>
        <taxon>Clostridia</taxon>
        <taxon>Eubacteriales</taxon>
        <taxon>Oscillospiraceae</taxon>
        <taxon>Ruminococcus</taxon>
    </lineage>
</organism>
<reference evidence="2" key="1">
    <citation type="journal article" date="2018" name="Environ. Microbiol.">
        <title>Sporulation capability and amylosome conservation among diverse human colonic and rumen isolates of the keystone starch-degrader Ruminococcus bromii.</title>
        <authorList>
            <person name="Mukhopadhya I."/>
            <person name="Morais S."/>
            <person name="Laverde-Gomez J."/>
            <person name="Sheridan P.O."/>
            <person name="Walker A.W."/>
            <person name="Kelly W."/>
            <person name="Klieve A.V."/>
            <person name="Ouwerkerk D."/>
            <person name="Duncan S.H."/>
            <person name="Louis P."/>
            <person name="Koropatkin N."/>
            <person name="Cockburn D."/>
            <person name="Kibler R."/>
            <person name="Cooper P.J."/>
            <person name="Sandoval C."/>
            <person name="Crost E."/>
            <person name="Juge N."/>
            <person name="Bayer E.A."/>
            <person name="Flint H.J."/>
        </authorList>
    </citation>
    <scope>NUCLEOTIDE SEQUENCE [LARGE SCALE GENOMIC DNA]</scope>
    <source>
        <strain evidence="2">ATCC 27255</strain>
    </source>
</reference>
<keyword evidence="1" id="KW-0732">Signal</keyword>
<protein>
    <submittedName>
        <fullName evidence="2">Uncharacterized protein</fullName>
    </submittedName>
</protein>
<evidence type="ECO:0000313" key="2">
    <source>
        <dbReference type="EMBL" id="PKD27731.1"/>
    </source>
</evidence>
<dbReference type="AlphaFoldDB" id="A0A2N0UL79"/>
<proteinExistence type="predicted"/>
<comment type="caution">
    <text evidence="2">The sequence shown here is derived from an EMBL/GenBank/DDBJ whole genome shotgun (WGS) entry which is preliminary data.</text>
</comment>
<name>A0A2N0UL79_9FIRM</name>
<keyword evidence="3" id="KW-1185">Reference proteome</keyword>
<dbReference type="RefSeq" id="WP_101029445.1">
    <property type="nucleotide sequence ID" value="NZ_CABMMZ010000069.1"/>
</dbReference>
<feature type="chain" id="PRO_5038355496" evidence="1">
    <location>
        <begin position="23"/>
        <end position="130"/>
    </location>
</feature>
<evidence type="ECO:0000256" key="1">
    <source>
        <dbReference type="SAM" id="SignalP"/>
    </source>
</evidence>
<accession>A0A2N0UL79</accession>
<dbReference type="Proteomes" id="UP000233425">
    <property type="component" value="Unassembled WGS sequence"/>
</dbReference>
<evidence type="ECO:0000313" key="3">
    <source>
        <dbReference type="Proteomes" id="UP000233425"/>
    </source>
</evidence>
<feature type="signal peptide" evidence="1">
    <location>
        <begin position="1"/>
        <end position="22"/>
    </location>
</feature>
<dbReference type="EMBL" id="NNSR01000069">
    <property type="protein sequence ID" value="PKD27731.1"/>
    <property type="molecule type" value="Genomic_DNA"/>
</dbReference>